<comment type="caution">
    <text evidence="3">The sequence shown here is derived from an EMBL/GenBank/DDBJ whole genome shotgun (WGS) entry which is preliminary data.</text>
</comment>
<dbReference type="OrthoDB" id="202962at2157"/>
<dbReference type="InterPro" id="IPR036390">
    <property type="entry name" value="WH_DNA-bd_sf"/>
</dbReference>
<dbReference type="Proteomes" id="UP000216308">
    <property type="component" value="Unassembled WGS sequence"/>
</dbReference>
<dbReference type="InterPro" id="IPR051797">
    <property type="entry name" value="TrmB-like"/>
</dbReference>
<evidence type="ECO:0000313" key="3">
    <source>
        <dbReference type="EMBL" id="OYR56042.1"/>
    </source>
</evidence>
<dbReference type="InterPro" id="IPR002831">
    <property type="entry name" value="Tscrpt_reg_TrmB_N"/>
</dbReference>
<evidence type="ECO:0000259" key="2">
    <source>
        <dbReference type="Pfam" id="PF24217"/>
    </source>
</evidence>
<evidence type="ECO:0000313" key="4">
    <source>
        <dbReference type="Proteomes" id="UP000216308"/>
    </source>
</evidence>
<dbReference type="Pfam" id="PF24217">
    <property type="entry name" value="DUF7436"/>
    <property type="match status" value="1"/>
</dbReference>
<evidence type="ECO:0000259" key="1">
    <source>
        <dbReference type="Pfam" id="PF01978"/>
    </source>
</evidence>
<dbReference type="InterPro" id="IPR036388">
    <property type="entry name" value="WH-like_DNA-bd_sf"/>
</dbReference>
<organism evidence="3 4">
    <name type="scientific">Halorubrum halodurans</name>
    <dbReference type="NCBI Taxonomy" id="1383851"/>
    <lineage>
        <taxon>Archaea</taxon>
        <taxon>Methanobacteriati</taxon>
        <taxon>Methanobacteriota</taxon>
        <taxon>Stenosarchaea group</taxon>
        <taxon>Halobacteria</taxon>
        <taxon>Halobacteriales</taxon>
        <taxon>Haloferacaceae</taxon>
        <taxon>Halorubrum</taxon>
    </lineage>
</organism>
<proteinExistence type="predicted"/>
<dbReference type="Gene3D" id="1.10.10.10">
    <property type="entry name" value="Winged helix-like DNA-binding domain superfamily/Winged helix DNA-binding domain"/>
    <property type="match status" value="1"/>
</dbReference>
<accession>A0A256IIP5</accession>
<dbReference type="PANTHER" id="PTHR34293">
    <property type="entry name" value="HTH-TYPE TRANSCRIPTIONAL REGULATOR TRMBL2"/>
    <property type="match status" value="1"/>
</dbReference>
<gene>
    <name evidence="3" type="ORF">DJ70_10135</name>
</gene>
<dbReference type="RefSeq" id="WP_094532634.1">
    <property type="nucleotide sequence ID" value="NZ_NHPJ01000094.1"/>
</dbReference>
<protein>
    <submittedName>
        <fullName evidence="3">Uncharacterized protein</fullName>
    </submittedName>
</protein>
<dbReference type="InterPro" id="IPR055859">
    <property type="entry name" value="DUF7436"/>
</dbReference>
<reference evidence="3 4" key="1">
    <citation type="journal article" date="2014" name="Front. Microbiol.">
        <title>Population and genomic analysis of the genus Halorubrum.</title>
        <authorList>
            <person name="Fullmer M.S."/>
            <person name="Soucy S.M."/>
            <person name="Swithers K.S."/>
            <person name="Makkay A.M."/>
            <person name="Wheeler R."/>
            <person name="Ventosa A."/>
            <person name="Gogarten J.P."/>
            <person name="Papke R.T."/>
        </authorList>
    </citation>
    <scope>NUCLEOTIDE SEQUENCE [LARGE SCALE GENOMIC DNA]</scope>
    <source>
        <strain evidence="3 4">Cb34</strain>
    </source>
</reference>
<dbReference type="PANTHER" id="PTHR34293:SF1">
    <property type="entry name" value="HTH-TYPE TRANSCRIPTIONAL REGULATOR TRMBL2"/>
    <property type="match status" value="1"/>
</dbReference>
<feature type="domain" description="DUF7436" evidence="2">
    <location>
        <begin position="109"/>
        <end position="260"/>
    </location>
</feature>
<dbReference type="EMBL" id="NHPJ01000094">
    <property type="protein sequence ID" value="OYR56042.1"/>
    <property type="molecule type" value="Genomic_DNA"/>
</dbReference>
<dbReference type="SUPFAM" id="SSF46785">
    <property type="entry name" value="Winged helix' DNA-binding domain"/>
    <property type="match status" value="1"/>
</dbReference>
<feature type="domain" description="Transcription regulator TrmB N-terminal" evidence="1">
    <location>
        <begin position="6"/>
        <end position="71"/>
    </location>
</feature>
<keyword evidence="4" id="KW-1185">Reference proteome</keyword>
<sequence>MSDLVELGLSNYEARVYRTLLGLGSAPARTISEASEVPRGRIYDVLNVLNGRGLIRTHDSRDPTHYTAVDPDTAVDSLLDERRRELSERRRHYESVAESVSERLSPAIPKESRFWAASLGSEDALSLASDQQEIAEDRITSVVAAPYENAPWKRYASEIDVIEREMDPSLDVRVLCSEDLLSGVDAAVREDLLGLSANLAVRETPDVSITADVVDGHTVYVHVADPFDPSERLGVVAVRDETFADSMETAFESAWGDARRISGP</sequence>
<name>A0A256IIP5_9EURY</name>
<dbReference type="AlphaFoldDB" id="A0A256IIP5"/>
<dbReference type="Pfam" id="PF01978">
    <property type="entry name" value="TrmB"/>
    <property type="match status" value="1"/>
</dbReference>